<dbReference type="STRING" id="351627.Csac_2531"/>
<dbReference type="EMBL" id="CP000679">
    <property type="protein sequence ID" value="ABP68106.1"/>
    <property type="molecule type" value="Genomic_DNA"/>
</dbReference>
<dbReference type="InterPro" id="IPR000515">
    <property type="entry name" value="MetI-like"/>
</dbReference>
<sequence length="318" mass="36522">MNYKTVESSGHRHTVNRKKSLIREIAYYKYIYLLLLPGLIFYIIFSYIPMYGVTLAFKEYDYAKGILHSPWVGLRNFEFILMEPEFWQAFRNTIIISFGKLITGFPAPIILAILINELREGRYKKSLQTIYTFPHFLSWVIVAGIIKNLFSSDGAINNALVALGFQKYSFLADARLFRPLLYISEIWKESGWSSIIYLAAISGIDPELYEAAYIDGANRWQRIRYITWPGIKPTAVLLFVLAVGNCMNAGFDQIFNLYNPLVYETGDIIDTYVYRITFLTNPDFGISTAVGLFKSVINFVLLISADRFLKAIGERGIY</sequence>
<keyword evidence="5 7" id="KW-1133">Transmembrane helix</keyword>
<reference evidence="9 10" key="1">
    <citation type="journal article" date="2008" name="Appl. Environ. Microbiol.">
        <title>Hydrogenomics of the extremely thermophilic bacterium Caldicellulosiruptor saccharolyticus.</title>
        <authorList>
            <person name="van de Werken H.J."/>
            <person name="Verhaart M.R."/>
            <person name="VanFossen A.L."/>
            <person name="Willquist K."/>
            <person name="Lewis D.L."/>
            <person name="Nichols J.D."/>
            <person name="Goorissen H.P."/>
            <person name="Mongodin E.F."/>
            <person name="Nelson K.E."/>
            <person name="van Niel E.W."/>
            <person name="Stams A.J."/>
            <person name="Ward D.E."/>
            <person name="de Vos W.M."/>
            <person name="van der Oost J."/>
            <person name="Kelly R.M."/>
            <person name="Kengen S.W."/>
        </authorList>
    </citation>
    <scope>NUCLEOTIDE SEQUENCE [LARGE SCALE GENOMIC DNA]</scope>
    <source>
        <strain evidence="10">ATCC 43494 / DSM 8903 / Tp8T 6331</strain>
    </source>
</reference>
<organism evidence="9 10">
    <name type="scientific">Caldicellulosiruptor saccharolyticus (strain ATCC 43494 / DSM 8903 / Tp8T 6331)</name>
    <dbReference type="NCBI Taxonomy" id="351627"/>
    <lineage>
        <taxon>Bacteria</taxon>
        <taxon>Bacillati</taxon>
        <taxon>Bacillota</taxon>
        <taxon>Bacillota incertae sedis</taxon>
        <taxon>Caldicellulosiruptorales</taxon>
        <taxon>Caldicellulosiruptoraceae</taxon>
        <taxon>Caldicellulosiruptor</taxon>
    </lineage>
</organism>
<evidence type="ECO:0000256" key="3">
    <source>
        <dbReference type="ARBA" id="ARBA00022475"/>
    </source>
</evidence>
<dbReference type="eggNOG" id="COG4209">
    <property type="taxonomic scope" value="Bacteria"/>
</dbReference>
<evidence type="ECO:0000256" key="4">
    <source>
        <dbReference type="ARBA" id="ARBA00022692"/>
    </source>
</evidence>
<dbReference type="KEGG" id="csc:Csac_2531"/>
<keyword evidence="4 7" id="KW-0812">Transmembrane</keyword>
<evidence type="ECO:0000313" key="9">
    <source>
        <dbReference type="EMBL" id="ABP68106.1"/>
    </source>
</evidence>
<proteinExistence type="inferred from homology"/>
<dbReference type="GO" id="GO:0055085">
    <property type="term" value="P:transmembrane transport"/>
    <property type="evidence" value="ECO:0007669"/>
    <property type="project" value="InterPro"/>
</dbReference>
<keyword evidence="3" id="KW-1003">Cell membrane</keyword>
<gene>
    <name evidence="9" type="ordered locus">Csac_2531</name>
</gene>
<evidence type="ECO:0000256" key="5">
    <source>
        <dbReference type="ARBA" id="ARBA00022989"/>
    </source>
</evidence>
<dbReference type="RefSeq" id="WP_011918022.1">
    <property type="nucleotide sequence ID" value="NC_009437.1"/>
</dbReference>
<comment type="subcellular location">
    <subcellularLocation>
        <location evidence="1 7">Cell membrane</location>
        <topology evidence="1 7">Multi-pass membrane protein</topology>
    </subcellularLocation>
</comment>
<evidence type="ECO:0000256" key="6">
    <source>
        <dbReference type="ARBA" id="ARBA00023136"/>
    </source>
</evidence>
<dbReference type="AlphaFoldDB" id="A4XMH1"/>
<evidence type="ECO:0000259" key="8">
    <source>
        <dbReference type="PROSITE" id="PS50928"/>
    </source>
</evidence>
<dbReference type="InterPro" id="IPR050809">
    <property type="entry name" value="UgpAE/MalFG_permease"/>
</dbReference>
<keyword evidence="2 7" id="KW-0813">Transport</keyword>
<accession>A4XMH1</accession>
<name>A4XMH1_CALS8</name>
<feature type="transmembrane region" description="Helical" evidence="7">
    <location>
        <begin position="284"/>
        <end position="305"/>
    </location>
</feature>
<keyword evidence="10" id="KW-1185">Reference proteome</keyword>
<feature type="transmembrane region" description="Helical" evidence="7">
    <location>
        <begin position="231"/>
        <end position="251"/>
    </location>
</feature>
<protein>
    <submittedName>
        <fullName evidence="9">Binding-protein-dependent transport systems inner membrane component</fullName>
    </submittedName>
</protein>
<dbReference type="PANTHER" id="PTHR43227:SF11">
    <property type="entry name" value="BLL4140 PROTEIN"/>
    <property type="match status" value="1"/>
</dbReference>
<dbReference type="Gene3D" id="1.10.3720.10">
    <property type="entry name" value="MetI-like"/>
    <property type="match status" value="1"/>
</dbReference>
<feature type="transmembrane region" description="Helical" evidence="7">
    <location>
        <begin position="27"/>
        <end position="48"/>
    </location>
</feature>
<dbReference type="CDD" id="cd06261">
    <property type="entry name" value="TM_PBP2"/>
    <property type="match status" value="1"/>
</dbReference>
<dbReference type="SUPFAM" id="SSF161098">
    <property type="entry name" value="MetI-like"/>
    <property type="match status" value="1"/>
</dbReference>
<dbReference type="InterPro" id="IPR035906">
    <property type="entry name" value="MetI-like_sf"/>
</dbReference>
<dbReference type="Pfam" id="PF00528">
    <property type="entry name" value="BPD_transp_1"/>
    <property type="match status" value="1"/>
</dbReference>
<keyword evidence="6 7" id="KW-0472">Membrane</keyword>
<evidence type="ECO:0000256" key="7">
    <source>
        <dbReference type="RuleBase" id="RU363032"/>
    </source>
</evidence>
<dbReference type="PANTHER" id="PTHR43227">
    <property type="entry name" value="BLL4140 PROTEIN"/>
    <property type="match status" value="1"/>
</dbReference>
<dbReference type="OrthoDB" id="2637002at2"/>
<dbReference type="Proteomes" id="UP000000256">
    <property type="component" value="Chromosome"/>
</dbReference>
<dbReference type="PROSITE" id="PS50928">
    <property type="entry name" value="ABC_TM1"/>
    <property type="match status" value="1"/>
</dbReference>
<dbReference type="HOGENOM" id="CLU_016047_0_1_9"/>
<feature type="transmembrane region" description="Helical" evidence="7">
    <location>
        <begin position="94"/>
        <end position="115"/>
    </location>
</feature>
<dbReference type="GO" id="GO:0005886">
    <property type="term" value="C:plasma membrane"/>
    <property type="evidence" value="ECO:0007669"/>
    <property type="project" value="UniProtKB-SubCell"/>
</dbReference>
<evidence type="ECO:0000256" key="2">
    <source>
        <dbReference type="ARBA" id="ARBA00022448"/>
    </source>
</evidence>
<feature type="domain" description="ABC transmembrane type-1" evidence="8">
    <location>
        <begin position="90"/>
        <end position="305"/>
    </location>
</feature>
<evidence type="ECO:0000256" key="1">
    <source>
        <dbReference type="ARBA" id="ARBA00004651"/>
    </source>
</evidence>
<comment type="similarity">
    <text evidence="7">Belongs to the binding-protein-dependent transport system permease family.</text>
</comment>
<evidence type="ECO:0000313" key="10">
    <source>
        <dbReference type="Proteomes" id="UP000000256"/>
    </source>
</evidence>